<dbReference type="EMBL" id="ADNV01000062">
    <property type="protein sequence ID" value="EFG79700.1"/>
    <property type="molecule type" value="Genomic_DNA"/>
</dbReference>
<sequence>MDPGLPRAHCDTAVGVTAGDGLDLILGAGQRMDQLSMTRCSPEPLNMA</sequence>
<proteinExistence type="predicted"/>
<dbReference type="HOGENOM" id="CLU_3155108_0_0_11"/>
<reference evidence="1 2" key="1">
    <citation type="submission" date="2010-04" db="EMBL/GenBank/DDBJ databases">
        <authorList>
            <person name="Muzny D."/>
            <person name="Qin X."/>
            <person name="Deng J."/>
            <person name="Jiang H."/>
            <person name="Liu Y."/>
            <person name="Qu J."/>
            <person name="Song X.-Z."/>
            <person name="Zhang L."/>
            <person name="Thornton R."/>
            <person name="Coyle M."/>
            <person name="Francisco L."/>
            <person name="Jackson L."/>
            <person name="Javaid M."/>
            <person name="Korchina V."/>
            <person name="Kovar C."/>
            <person name="Mata R."/>
            <person name="Mathew T."/>
            <person name="Ngo R."/>
            <person name="Nguyen L."/>
            <person name="Nguyen N."/>
            <person name="Okwuonu G."/>
            <person name="Ongeri F."/>
            <person name="Pham C."/>
            <person name="Simmons D."/>
            <person name="Wilczek-Boney K."/>
            <person name="Hale W."/>
            <person name="Jakkamsetti A."/>
            <person name="Pham P."/>
            <person name="Ruth R."/>
            <person name="San Lucas F."/>
            <person name="Warren J."/>
            <person name="Zhang J."/>
            <person name="Zhao Z."/>
            <person name="Zhou C."/>
            <person name="Zhu D."/>
            <person name="Lee S."/>
            <person name="Bess C."/>
            <person name="Blankenburg K."/>
            <person name="Forbes L."/>
            <person name="Fu Q."/>
            <person name="Gubbala S."/>
            <person name="Hirani K."/>
            <person name="Jayaseelan J.C."/>
            <person name="Lara F."/>
            <person name="Munidasa M."/>
            <person name="Palculict T."/>
            <person name="Patil S."/>
            <person name="Pu L.-L."/>
            <person name="Saada N."/>
            <person name="Tang L."/>
            <person name="Weissenberger G."/>
            <person name="Zhu Y."/>
            <person name="Hemphill L."/>
            <person name="Shang Y."/>
            <person name="Youmans B."/>
            <person name="Ayvaz T."/>
            <person name="Ross M."/>
            <person name="Santibanez J."/>
            <person name="Aqrawi P."/>
            <person name="Gross S."/>
            <person name="Joshi V."/>
            <person name="Fowler G."/>
            <person name="Nazareth L."/>
            <person name="Reid J."/>
            <person name="Worley K."/>
            <person name="Petrosino J."/>
            <person name="Highlander S."/>
            <person name="Gibbs R."/>
        </authorList>
    </citation>
    <scope>NUCLEOTIDE SEQUENCE [LARGE SCALE GENOMIC DNA]</scope>
    <source>
        <strain evidence="1 2">ATCC BAA-614</strain>
    </source>
</reference>
<protein>
    <submittedName>
        <fullName evidence="1">Uncharacterized protein</fullName>
    </submittedName>
</protein>
<comment type="caution">
    <text evidence="1">The sequence shown here is derived from an EMBL/GenBank/DDBJ whole genome shotgun (WGS) entry which is preliminary data.</text>
</comment>
<evidence type="ECO:0000313" key="1">
    <source>
        <dbReference type="EMBL" id="EFG79700.1"/>
    </source>
</evidence>
<name>D5P2L3_9MYCO</name>
<gene>
    <name evidence="1" type="ORF">HMPREF0591_0407</name>
</gene>
<evidence type="ECO:0000313" key="2">
    <source>
        <dbReference type="Proteomes" id="UP000003653"/>
    </source>
</evidence>
<accession>D5P2L3</accession>
<organism evidence="1 2">
    <name type="scientific">Mycobacterium parascrofulaceum ATCC BAA-614</name>
    <dbReference type="NCBI Taxonomy" id="525368"/>
    <lineage>
        <taxon>Bacteria</taxon>
        <taxon>Bacillati</taxon>
        <taxon>Actinomycetota</taxon>
        <taxon>Actinomycetes</taxon>
        <taxon>Mycobacteriales</taxon>
        <taxon>Mycobacteriaceae</taxon>
        <taxon>Mycobacterium</taxon>
        <taxon>Mycobacterium simiae complex</taxon>
    </lineage>
</organism>
<dbReference type="Proteomes" id="UP000003653">
    <property type="component" value="Unassembled WGS sequence"/>
</dbReference>
<dbReference type="AlphaFoldDB" id="D5P2L3"/>
<keyword evidence="2" id="KW-1185">Reference proteome</keyword>